<keyword evidence="2" id="KW-1185">Reference proteome</keyword>
<proteinExistence type="predicted"/>
<name>A0ACD1HZN6_9EURO</name>
<reference evidence="1" key="1">
    <citation type="submission" date="2018-02" db="EMBL/GenBank/DDBJ databases">
        <title>The genomes of Aspergillus section Nigri reveals drivers in fungal speciation.</title>
        <authorList>
            <consortium name="DOE Joint Genome Institute"/>
            <person name="Vesth T.C."/>
            <person name="Nybo J."/>
            <person name="Theobald S."/>
            <person name="Brandl J."/>
            <person name="Frisvad J.C."/>
            <person name="Nielsen K.F."/>
            <person name="Lyhne E.K."/>
            <person name="Kogle M.E."/>
            <person name="Kuo A."/>
            <person name="Riley R."/>
            <person name="Clum A."/>
            <person name="Nolan M."/>
            <person name="Lipzen A."/>
            <person name="Salamov A."/>
            <person name="Henrissat B."/>
            <person name="Wiebenga A."/>
            <person name="De vries R.P."/>
            <person name="Grigoriev I.V."/>
            <person name="Mortensen U.H."/>
            <person name="Andersen M.R."/>
            <person name="Baker S.E."/>
        </authorList>
    </citation>
    <scope>NUCLEOTIDE SEQUENCE</scope>
    <source>
        <strain evidence="1">CBS 115574</strain>
    </source>
</reference>
<evidence type="ECO:0000313" key="2">
    <source>
        <dbReference type="Proteomes" id="UP000249748"/>
    </source>
</evidence>
<evidence type="ECO:0000313" key="1">
    <source>
        <dbReference type="EMBL" id="RAK83662.1"/>
    </source>
</evidence>
<accession>A0ACD1HZN6</accession>
<gene>
    <name evidence="1" type="ORF">BO79DRAFT_277446</name>
</gene>
<dbReference type="EMBL" id="KZ824585">
    <property type="protein sequence ID" value="RAK83662.1"/>
    <property type="molecule type" value="Genomic_DNA"/>
</dbReference>
<sequence>MMRWSPSKKDSGLALPPPPHHHHHHHHLIIHPSRFLWISDDTVCFFLSPLSG</sequence>
<protein>
    <submittedName>
        <fullName evidence="1">Uncharacterized protein</fullName>
    </submittedName>
</protein>
<dbReference type="Proteomes" id="UP000249748">
    <property type="component" value="Unassembled WGS sequence"/>
</dbReference>
<organism evidence="1 2">
    <name type="scientific">Aspergillus costaricaensis CBS 115574</name>
    <dbReference type="NCBI Taxonomy" id="1448317"/>
    <lineage>
        <taxon>Eukaryota</taxon>
        <taxon>Fungi</taxon>
        <taxon>Dikarya</taxon>
        <taxon>Ascomycota</taxon>
        <taxon>Pezizomycotina</taxon>
        <taxon>Eurotiomycetes</taxon>
        <taxon>Eurotiomycetidae</taxon>
        <taxon>Eurotiales</taxon>
        <taxon>Aspergillaceae</taxon>
        <taxon>Aspergillus</taxon>
        <taxon>Aspergillus subgen. Circumdati</taxon>
    </lineage>
</organism>